<proteinExistence type="predicted"/>
<evidence type="ECO:0000313" key="2">
    <source>
        <dbReference type="Proteomes" id="UP000295151"/>
    </source>
</evidence>
<accession>A0A4R7T7L7</accession>
<keyword evidence="2" id="KW-1185">Reference proteome</keyword>
<dbReference type="InterPro" id="IPR032710">
    <property type="entry name" value="NTF2-like_dom_sf"/>
</dbReference>
<reference evidence="1 2" key="1">
    <citation type="submission" date="2019-03" db="EMBL/GenBank/DDBJ databases">
        <title>Genomic Encyclopedia of Type Strains, Phase III (KMG-III): the genomes of soil and plant-associated and newly described type strains.</title>
        <authorList>
            <person name="Whitman W."/>
        </authorList>
    </citation>
    <scope>NUCLEOTIDE SEQUENCE [LARGE SCALE GENOMIC DNA]</scope>
    <source>
        <strain evidence="1 2">VKM Ac-2575</strain>
    </source>
</reference>
<dbReference type="AlphaFoldDB" id="A0A4R7T7L7"/>
<sequence length="94" mass="10083">MPPHVAWFFGRTAVRRFLAHHVVGAPGTYRMVRTTANGQPAVAVYSRGQDGTYQPHAVQVITMTARAISRIVSFNDAGLFPAFGLPTSLPAAAC</sequence>
<gene>
    <name evidence="1" type="ORF">EV138_1467</name>
</gene>
<dbReference type="SUPFAM" id="SSF54427">
    <property type="entry name" value="NTF2-like"/>
    <property type="match status" value="1"/>
</dbReference>
<protein>
    <submittedName>
        <fullName evidence="1">Uncharacterized protein</fullName>
    </submittedName>
</protein>
<dbReference type="Proteomes" id="UP000295151">
    <property type="component" value="Unassembled WGS sequence"/>
</dbReference>
<organism evidence="1 2">
    <name type="scientific">Kribbella voronezhensis</name>
    <dbReference type="NCBI Taxonomy" id="2512212"/>
    <lineage>
        <taxon>Bacteria</taxon>
        <taxon>Bacillati</taxon>
        <taxon>Actinomycetota</taxon>
        <taxon>Actinomycetes</taxon>
        <taxon>Propionibacteriales</taxon>
        <taxon>Kribbellaceae</taxon>
        <taxon>Kribbella</taxon>
    </lineage>
</organism>
<name>A0A4R7T7L7_9ACTN</name>
<dbReference type="EMBL" id="SOCE01000001">
    <property type="protein sequence ID" value="TDU87930.1"/>
    <property type="molecule type" value="Genomic_DNA"/>
</dbReference>
<comment type="caution">
    <text evidence="1">The sequence shown here is derived from an EMBL/GenBank/DDBJ whole genome shotgun (WGS) entry which is preliminary data.</text>
</comment>
<evidence type="ECO:0000313" key="1">
    <source>
        <dbReference type="EMBL" id="TDU87930.1"/>
    </source>
</evidence>